<keyword evidence="2" id="KW-1003">Cell membrane</keyword>
<gene>
    <name evidence="9" type="ORF">CEE36_03120</name>
</gene>
<evidence type="ECO:0000259" key="8">
    <source>
        <dbReference type="Pfam" id="PF13145"/>
    </source>
</evidence>
<sequence length="595" mass="67861">MIMNLRKRAKIIMFIVLISFGGLMVLGWGADITSRGGRSRRRKVKENVLAVVEKEEVTSQDYAAAYNRLASQIGEEEWRNLSEAERRELAAATWEEALGDAIWKLAIKRERVALGEAELREIMMFTPPQELLQDSSWYTDGEFNYQLYWQMLADPNPTPQIQRFIEIYKAELGREVMRSKLRSDVTNGLRLTRNQLVEAQLRAGTKMILEALFIYELPQVDSNVTQAELQAYYEENIKYFERKKWWELRTLLFPIYPSSEDSSFLIERIEDAVAALAAGYDFDQIALDFTQDSSRSVTRSIDLLDAVEYEALGLLTEGEASEPYFDRGGWHLAKIVKRTPNDIAYQEIYFPLESSAETRKAVRARIDEFSKRTRKENLDSLAAEYGVSARVGPYVRESKDVVMPRFPYTEAVKTYALGSHVGDISEPFPEVRGVYYVFATVDIAKQKIIPLDSTLEYVSGRVIRERAKNAQRDYAIQLRRKIQAGADFPSLVGMPHVSIDTLHFGSYFEAETRYGAEMAGACYAIDVGQMSGPVKCDIGYGFFRCLEREFDPASELVPTAIQNEQTVILNALAEEVFPRSDVKDYRRADNYYGGG</sequence>
<keyword evidence="6" id="KW-0143">Chaperone</keyword>
<keyword evidence="3" id="KW-0812">Transmembrane</keyword>
<organism evidence="9 10">
    <name type="scientific">candidate division TA06 bacterium B3_TA06</name>
    <dbReference type="NCBI Taxonomy" id="2012487"/>
    <lineage>
        <taxon>Bacteria</taxon>
        <taxon>Bacteria division TA06</taxon>
    </lineage>
</organism>
<evidence type="ECO:0000256" key="5">
    <source>
        <dbReference type="ARBA" id="ARBA00023136"/>
    </source>
</evidence>
<feature type="domain" description="PpiC" evidence="8">
    <location>
        <begin position="224"/>
        <end position="342"/>
    </location>
</feature>
<evidence type="ECO:0000313" key="9">
    <source>
        <dbReference type="EMBL" id="TKJ43692.1"/>
    </source>
</evidence>
<dbReference type="PANTHER" id="PTHR47529">
    <property type="entry name" value="PEPTIDYL-PROLYL CIS-TRANS ISOMERASE D"/>
    <property type="match status" value="1"/>
</dbReference>
<keyword evidence="5" id="KW-0472">Membrane</keyword>
<dbReference type="GO" id="GO:0005886">
    <property type="term" value="C:plasma membrane"/>
    <property type="evidence" value="ECO:0007669"/>
    <property type="project" value="UniProtKB-SubCell"/>
</dbReference>
<protein>
    <recommendedName>
        <fullName evidence="8">PpiC domain-containing protein</fullName>
    </recommendedName>
</protein>
<keyword evidence="4" id="KW-1133">Transmembrane helix</keyword>
<dbReference type="Proteomes" id="UP000317778">
    <property type="component" value="Unassembled WGS sequence"/>
</dbReference>
<dbReference type="SUPFAM" id="SSF54534">
    <property type="entry name" value="FKBP-like"/>
    <property type="match status" value="1"/>
</dbReference>
<comment type="subcellular location">
    <subcellularLocation>
        <location evidence="1">Cell membrane</location>
        <topology evidence="1">Single-pass type II membrane protein</topology>
    </subcellularLocation>
</comment>
<dbReference type="Pfam" id="PF13145">
    <property type="entry name" value="Rotamase_2"/>
    <property type="match status" value="1"/>
</dbReference>
<dbReference type="InterPro" id="IPR000297">
    <property type="entry name" value="PPIase_PpiC"/>
</dbReference>
<comment type="caution">
    <text evidence="9">The sequence shown here is derived from an EMBL/GenBank/DDBJ whole genome shotgun (WGS) entry which is preliminary data.</text>
</comment>
<dbReference type="GO" id="GO:0003755">
    <property type="term" value="F:peptidyl-prolyl cis-trans isomerase activity"/>
    <property type="evidence" value="ECO:0007669"/>
    <property type="project" value="InterPro"/>
</dbReference>
<dbReference type="AlphaFoldDB" id="A0A532V971"/>
<evidence type="ECO:0000256" key="6">
    <source>
        <dbReference type="ARBA" id="ARBA00023186"/>
    </source>
</evidence>
<proteinExistence type="inferred from homology"/>
<evidence type="ECO:0000256" key="3">
    <source>
        <dbReference type="ARBA" id="ARBA00022692"/>
    </source>
</evidence>
<dbReference type="SUPFAM" id="SSF109998">
    <property type="entry name" value="Triger factor/SurA peptide-binding domain-like"/>
    <property type="match status" value="1"/>
</dbReference>
<dbReference type="EMBL" id="NJBO01000003">
    <property type="protein sequence ID" value="TKJ43692.1"/>
    <property type="molecule type" value="Genomic_DNA"/>
</dbReference>
<comment type="similarity">
    <text evidence="7">Belongs to the PpiD chaperone family.</text>
</comment>
<dbReference type="InterPro" id="IPR052029">
    <property type="entry name" value="PpiD_chaperone"/>
</dbReference>
<evidence type="ECO:0000313" key="10">
    <source>
        <dbReference type="Proteomes" id="UP000317778"/>
    </source>
</evidence>
<evidence type="ECO:0000256" key="7">
    <source>
        <dbReference type="ARBA" id="ARBA00038408"/>
    </source>
</evidence>
<dbReference type="PANTHER" id="PTHR47529:SF1">
    <property type="entry name" value="PERIPLASMIC CHAPERONE PPID"/>
    <property type="match status" value="1"/>
</dbReference>
<name>A0A532V971_UNCT6</name>
<reference evidence="9 10" key="1">
    <citation type="submission" date="2017-06" db="EMBL/GenBank/DDBJ databases">
        <title>Novel microbial phyla capable of carbon fixation and sulfur reduction in deep-sea sediments.</title>
        <authorList>
            <person name="Huang J."/>
            <person name="Baker B."/>
            <person name="Wang Y."/>
        </authorList>
    </citation>
    <scope>NUCLEOTIDE SEQUENCE [LARGE SCALE GENOMIC DNA]</scope>
    <source>
        <strain evidence="9">B3_TA06</strain>
    </source>
</reference>
<evidence type="ECO:0000256" key="1">
    <source>
        <dbReference type="ARBA" id="ARBA00004401"/>
    </source>
</evidence>
<dbReference type="Pfam" id="PF13623">
    <property type="entry name" value="SurA_N_2"/>
    <property type="match status" value="1"/>
</dbReference>
<evidence type="ECO:0000256" key="4">
    <source>
        <dbReference type="ARBA" id="ARBA00022989"/>
    </source>
</evidence>
<accession>A0A532V971</accession>
<evidence type="ECO:0000256" key="2">
    <source>
        <dbReference type="ARBA" id="ARBA00022475"/>
    </source>
</evidence>
<dbReference type="InterPro" id="IPR027304">
    <property type="entry name" value="Trigger_fact/SurA_dom_sf"/>
</dbReference>